<evidence type="ECO:0000259" key="2">
    <source>
        <dbReference type="Pfam" id="PF08308"/>
    </source>
</evidence>
<dbReference type="SUPFAM" id="SSF82171">
    <property type="entry name" value="DPP6 N-terminal domain-like"/>
    <property type="match status" value="1"/>
</dbReference>
<evidence type="ECO:0000313" key="4">
    <source>
        <dbReference type="Proteomes" id="UP000176413"/>
    </source>
</evidence>
<keyword evidence="1" id="KW-0812">Transmembrane</keyword>
<proteinExistence type="predicted"/>
<feature type="domain" description="PEGA" evidence="2">
    <location>
        <begin position="51"/>
        <end position="113"/>
    </location>
</feature>
<keyword evidence="1" id="KW-1133">Transmembrane helix</keyword>
<dbReference type="AlphaFoldDB" id="A0A1F6M9X0"/>
<reference evidence="3 4" key="1">
    <citation type="journal article" date="2016" name="Nat. Commun.">
        <title>Thousands of microbial genomes shed light on interconnected biogeochemical processes in an aquifer system.</title>
        <authorList>
            <person name="Anantharaman K."/>
            <person name="Brown C.T."/>
            <person name="Hug L.A."/>
            <person name="Sharon I."/>
            <person name="Castelle C.J."/>
            <person name="Probst A.J."/>
            <person name="Thomas B.C."/>
            <person name="Singh A."/>
            <person name="Wilkins M.J."/>
            <person name="Karaoz U."/>
            <person name="Brodie E.L."/>
            <person name="Williams K.H."/>
            <person name="Hubbard S.S."/>
            <person name="Banfield J.F."/>
        </authorList>
    </citation>
    <scope>NUCLEOTIDE SEQUENCE [LARGE SCALE GENOMIC DNA]</scope>
</reference>
<evidence type="ECO:0000313" key="3">
    <source>
        <dbReference type="EMBL" id="OGH68323.1"/>
    </source>
</evidence>
<feature type="transmembrane region" description="Helical" evidence="1">
    <location>
        <begin position="12"/>
        <end position="34"/>
    </location>
</feature>
<dbReference type="EMBL" id="MFQA01000047">
    <property type="protein sequence ID" value="OGH68323.1"/>
    <property type="molecule type" value="Genomic_DNA"/>
</dbReference>
<organism evidence="3 4">
    <name type="scientific">Candidatus Magasanikbacteria bacterium RIFCSPHIGHO2_02_FULL_45_10</name>
    <dbReference type="NCBI Taxonomy" id="1798679"/>
    <lineage>
        <taxon>Bacteria</taxon>
        <taxon>Candidatus Magasanikiibacteriota</taxon>
    </lineage>
</organism>
<dbReference type="Proteomes" id="UP000176413">
    <property type="component" value="Unassembled WGS sequence"/>
</dbReference>
<accession>A0A1F6M9X0</accession>
<dbReference type="Pfam" id="PF08308">
    <property type="entry name" value="PEGA"/>
    <property type="match status" value="1"/>
</dbReference>
<evidence type="ECO:0000256" key="1">
    <source>
        <dbReference type="SAM" id="Phobius"/>
    </source>
</evidence>
<name>A0A1F6M9X0_9BACT</name>
<sequence>MEYPGAHLIKPIRRLILVTFIVAFFLITPLMLLYTTGYRYDWKAGIIRETGGLSIDATPVDADVYLNDLPLDSSLPIRLKNITPKKYHIKISARGYFDWEKEIIVERKQTTYIKDIQLLKKNEPVKIQTGSIGNISLSPNGRSLAFSISDKKNTQAMLYEIRSGKTILLGSTAKDTPVSFFWSNKHPFLAAAFGQNTFQQIVTVNSENTTEISAITGHTITRLLWRETSEPVLYLSTSSSLSSFYPRLREERPIIKNNFRDWYIANGTLWTLSKATSTNLEIISDELGFHGLFATVSSTDNSYKISDYFFKDIRANHAVLENGRGEMIIIRPDKQFTLNVTSLLVSPYNSWWLLWNDVELWSYIEGENPFLFHRSGNSLKKVIPLDKFNTLALLFENEIKVLYPYAYTQITLLQKDLNDIAANPEIRQLYFSTNDGLYSLAY</sequence>
<protein>
    <recommendedName>
        <fullName evidence="2">PEGA domain-containing protein</fullName>
    </recommendedName>
</protein>
<dbReference type="InterPro" id="IPR013229">
    <property type="entry name" value="PEGA"/>
</dbReference>
<comment type="caution">
    <text evidence="3">The sequence shown here is derived from an EMBL/GenBank/DDBJ whole genome shotgun (WGS) entry which is preliminary data.</text>
</comment>
<gene>
    <name evidence="3" type="ORF">A3D53_00420</name>
</gene>
<keyword evidence="1" id="KW-0472">Membrane</keyword>